<protein>
    <submittedName>
        <fullName evidence="1">Nucleotidyltransferase family protein</fullName>
    </submittedName>
</protein>
<gene>
    <name evidence="1" type="ORF">IEQ44_04230</name>
</gene>
<reference evidence="1 2" key="1">
    <citation type="submission" date="2020-10" db="EMBL/GenBank/DDBJ databases">
        <title>Nocardioides sp. isolated from sludge.</title>
        <authorList>
            <person name="Zhang X."/>
        </authorList>
    </citation>
    <scope>NUCLEOTIDE SEQUENCE [LARGE SCALE GENOMIC DNA]</scope>
    <source>
        <strain evidence="1 2">Y6</strain>
    </source>
</reference>
<evidence type="ECO:0000313" key="2">
    <source>
        <dbReference type="Proteomes" id="UP000756387"/>
    </source>
</evidence>
<keyword evidence="2" id="KW-1185">Reference proteome</keyword>
<proteinExistence type="predicted"/>
<dbReference type="Gene3D" id="3.30.460.40">
    <property type="match status" value="1"/>
</dbReference>
<dbReference type="Proteomes" id="UP000756387">
    <property type="component" value="Unassembled WGS sequence"/>
</dbReference>
<accession>A0ABR9RQM4</accession>
<comment type="caution">
    <text evidence="1">The sequence shown here is derived from an EMBL/GenBank/DDBJ whole genome shotgun (WGS) entry which is preliminary data.</text>
</comment>
<dbReference type="EMBL" id="JADCSA010000003">
    <property type="protein sequence ID" value="MBE7323856.1"/>
    <property type="molecule type" value="Genomic_DNA"/>
</dbReference>
<dbReference type="RefSeq" id="WP_193637179.1">
    <property type="nucleotide sequence ID" value="NZ_JADCSA010000003.1"/>
</dbReference>
<sequence>MSTAPGERLTGAEAMELLYVLTADVARRAGVRSLAIKGSVLGDQGLRAPRVSADIDVLVHPDDMEAFAAGMAAAGWRRNPETRTAKFLTYHSVDLLNDHWPMGIDAHRYFPGFLAPPDEVFEELWTRRSTLACAGHEVPCTGVTGSVAISALHYLRAPGKPTNRAALDELVGRAETVLDDALRLELADLARRTGAVRTLAPFLDGLGIETQPTHPAEETEYDRWHTATTTHAHLAWWAELRRTPLSKAPSLIWHALMLTPEELRAYHGDRTETTPIWRLRVQRWRRVLRRLPGVLRDELAKRRATR</sequence>
<organism evidence="1 2">
    <name type="scientific">Nocardioides malaquae</name>
    <dbReference type="NCBI Taxonomy" id="2773426"/>
    <lineage>
        <taxon>Bacteria</taxon>
        <taxon>Bacillati</taxon>
        <taxon>Actinomycetota</taxon>
        <taxon>Actinomycetes</taxon>
        <taxon>Propionibacteriales</taxon>
        <taxon>Nocardioidaceae</taxon>
        <taxon>Nocardioides</taxon>
    </lineage>
</organism>
<evidence type="ECO:0000313" key="1">
    <source>
        <dbReference type="EMBL" id="MBE7323856.1"/>
    </source>
</evidence>
<name>A0ABR9RQM4_9ACTN</name>